<dbReference type="InterPro" id="IPR003587">
    <property type="entry name" value="Hint_dom_N"/>
</dbReference>
<dbReference type="Proteomes" id="UP000194218">
    <property type="component" value="Chromosome"/>
</dbReference>
<feature type="chain" id="PRO_5039472166" description="Hint domain-containing protein" evidence="2">
    <location>
        <begin position="25"/>
        <end position="2291"/>
    </location>
</feature>
<dbReference type="RefSeq" id="WP_086158846.1">
    <property type="nucleotide sequence ID" value="NZ_CP021121.1"/>
</dbReference>
<dbReference type="InterPro" id="IPR031325">
    <property type="entry name" value="RHS_repeat"/>
</dbReference>
<dbReference type="Pfam" id="PF07591">
    <property type="entry name" value="PT-HINT"/>
    <property type="match status" value="1"/>
</dbReference>
<dbReference type="PANTHER" id="PTHR32305:SF17">
    <property type="entry name" value="TRNA NUCLEASE WAPA"/>
    <property type="match status" value="1"/>
</dbReference>
<organism evidence="4 5">
    <name type="scientific">Streptomyces marincola</name>
    <dbReference type="NCBI Taxonomy" id="2878388"/>
    <lineage>
        <taxon>Bacteria</taxon>
        <taxon>Bacillati</taxon>
        <taxon>Actinomycetota</taxon>
        <taxon>Actinomycetes</taxon>
        <taxon>Kitasatosporales</taxon>
        <taxon>Streptomycetaceae</taxon>
        <taxon>Streptomyces</taxon>
    </lineage>
</organism>
<feature type="region of interest" description="Disordered" evidence="1">
    <location>
        <begin position="1042"/>
        <end position="1077"/>
    </location>
</feature>
<evidence type="ECO:0000259" key="3">
    <source>
        <dbReference type="SMART" id="SM00306"/>
    </source>
</evidence>
<keyword evidence="5" id="KW-1185">Reference proteome</keyword>
<dbReference type="PROSITE" id="PS50818">
    <property type="entry name" value="INTEIN_C_TER"/>
    <property type="match status" value="1"/>
</dbReference>
<feature type="compositionally biased region" description="Pro residues" evidence="1">
    <location>
        <begin position="58"/>
        <end position="67"/>
    </location>
</feature>
<evidence type="ECO:0000256" key="1">
    <source>
        <dbReference type="SAM" id="MobiDB-lite"/>
    </source>
</evidence>
<dbReference type="NCBIfam" id="TIGR01643">
    <property type="entry name" value="YD_repeat_2x"/>
    <property type="match status" value="1"/>
</dbReference>
<dbReference type="NCBIfam" id="TIGR03696">
    <property type="entry name" value="Rhs_assc_core"/>
    <property type="match status" value="1"/>
</dbReference>
<feature type="region of interest" description="Disordered" evidence="1">
    <location>
        <begin position="1635"/>
        <end position="1666"/>
    </location>
</feature>
<name>A0A1W7CWW8_9ACTN</name>
<feature type="region of interest" description="Disordered" evidence="1">
    <location>
        <begin position="1273"/>
        <end position="1292"/>
    </location>
</feature>
<dbReference type="InterPro" id="IPR022385">
    <property type="entry name" value="Rhs_assc_core"/>
</dbReference>
<feature type="region of interest" description="Disordered" evidence="1">
    <location>
        <begin position="32"/>
        <end position="116"/>
    </location>
</feature>
<dbReference type="Pfam" id="PF05593">
    <property type="entry name" value="RHS_repeat"/>
    <property type="match status" value="2"/>
</dbReference>
<evidence type="ECO:0000256" key="2">
    <source>
        <dbReference type="SAM" id="SignalP"/>
    </source>
</evidence>
<dbReference type="KEGG" id="smao:CAG99_10275"/>
<dbReference type="Gene3D" id="2.170.16.10">
    <property type="entry name" value="Hedgehog/Intein (Hint) domain"/>
    <property type="match status" value="1"/>
</dbReference>
<reference evidence="4 5" key="1">
    <citation type="submission" date="2017-05" db="EMBL/GenBank/DDBJ databases">
        <title>Complete genome sequence of Streptomyces sp. SCSIO 03032 revealed the diverse biosynthetic pathways for its bioactive secondary metabolites.</title>
        <authorList>
            <person name="Ma L."/>
            <person name="Zhu Y."/>
            <person name="Zhang W."/>
            <person name="Zhang G."/>
            <person name="Tian X."/>
            <person name="Zhang S."/>
            <person name="Zhang C."/>
        </authorList>
    </citation>
    <scope>NUCLEOTIDE SEQUENCE [LARGE SCALE GENOMIC DNA]</scope>
    <source>
        <strain evidence="4 5">SCSIO 03032</strain>
    </source>
</reference>
<dbReference type="NCBIfam" id="TIGR01443">
    <property type="entry name" value="intein_Cterm"/>
    <property type="match status" value="1"/>
</dbReference>
<dbReference type="OrthoDB" id="291011at2"/>
<feature type="region of interest" description="Disordered" evidence="1">
    <location>
        <begin position="2197"/>
        <end position="2224"/>
    </location>
</feature>
<dbReference type="CDD" id="cd00081">
    <property type="entry name" value="Hint"/>
    <property type="match status" value="1"/>
</dbReference>
<feature type="domain" description="Hint" evidence="3">
    <location>
        <begin position="2030"/>
        <end position="2132"/>
    </location>
</feature>
<proteinExistence type="predicted"/>
<dbReference type="InterPro" id="IPR050708">
    <property type="entry name" value="T6SS_VgrG/RHS"/>
</dbReference>
<sequence length="2291" mass="245513">MRSPLTTFLAIVLLAGLLPATAVATASATAAAEGTGRPDAPSAGEPVPGGAGTVRPRPTGPADPLPEPRATWPAGSSATLPVDDPADAHTGHAADGAFAPGSRASRSGPDAPVTLFPAPTAARAAAPSADGADAVTRARVEIADRAATREAGVDGLLFTVSDAETDADTDAETDPGADPAARAAGRGAVGVEVDYSSFAQAYGGGWAGRLGLVRLPACAATTPERDDCRERTPVASVNDTEARTVTAESVTLTGGGPAVLALVAEDAGETGDYTATELAPSAAWQVGLNSGDFSWSYDIGVPEVPGGLTPAISVGYSSGSIDGRTSSTNNQSSWLGDGFDWWPGYIERSYHGCSDEDIEKNGQDIGDLCWAYDNATLSMSGRAGDLVPDGGNRWRLRDDDGTRVERLTDAARANGDNNNEYWKVTTPDGVQYYFGYNRLPGWSSGDEETDSTWHVPVYGNDAGEPCHAATFTDSWCQQAWRWNLDYVVDPHGNAITYFYDQETNSYGRYLEAADDTRYVRGGVLDEIRYGLRSDALFDAEPEAKVTFTTAQRCLPTSGVTCAADTIDDDATHWYDTPWDLNCEAGSDCDEGRFSPTFWTRHRLTAITTHTLDSTGTHTPNDTWNIDYRWGTADIDYSLLPTSIQRTGRSAAPEITLPPTEFLYEQGANRLDRLGDGTAPFIKHRLSTITDEVGGQIDVNYSAAACDWDALPALHTNTTRCFPQYWTPSGAPDVEQEWFNKYVVEDVTVSDRTGGAPEMIKKYFYYGGGAWHFDDDDGLTEEEHKTWSQWRGYGHVRVQSGGPEGMTAQTDHYFLRGMDGDRAGPDGGTKNVSVDDGEGGTLTDHAAHDGYEYRNVTYSGPGGRVLEKTLNRPWQHETASVTRDWGTITAHLSGTSVQRAFTSLDGGAGEEWRETRTNTTLDTVAARPTRVADLGDVSTPDDDRCATTTYADNTAAGILSLPERQRSWAGACDDPPTEADRVISDTRTAYDGGDVGDTPTRGDATSAQTIDGMAGGTPTYRTATTTYDDYGRPLAVTDHVGRTTTTSYTPATGRPTEVSITTPPADPSRPASAQVSTTEFDDARGLTLRTTDTNNLVTTLRHDALGRLTHVWKPNRNVTGTPTYRFGYHINEDEIVSVSTTSLLDIGTKTEYLLYDGLLRERQVQALGPDGGRLLTDTLYNALGEPERRHDAYYATGGPARTLFDPDQPADIETQTAYTYDGLGRLLTERHIRGNGDGTLGEWGRSTYTYGGDRVHTDPLDGATASTAVTDARGQTSELRHYHGPTPSGAHDTLRYEHDERGQLTRAEDAAGNVWTWEYDLLGRLVSTTDPDAGTVTRAYNERDELTSVTDARGESVHHAYDDLGRKTATRSGAADGPLLASWAWDTLREGQLTSSTRHGPDGAEYTTRVNLYDTLYRAVSTSVIIPSVPGEEKLAGRYTSGTAYNVDDTVRSMGYPAAGGLSGETLIPVYDATRRVTGLTGADRVYYLGDVTYSHTGQPLQYTFGGGSKGVWVTNSYERGTQRLHDTRVEREDVPGVDLSVTYSYDDAGNVLSIANSSAGGVDNQCFQYDHLRRMTEAWAEGDTTCSAEPDTAALGGPAPYWTSYSFDVVGNRTERVEHALTAGGQDTTTTYAYPQGGTDQPHTLRSATTEGPGGTSLSTFGYDESGNTTSRVIGGDEQTLTWNAEGQVASIEDPEGTTSFLYDADGSRLLRRTAEETVLYLGGTEVVLDKTTDTVEARRFYDLGGGHTAVREDDGSVHLQIADHHGTAQLSIDTATNALSQRRSMPFGGPRGQQPVGWPDEKTFVGGTQDPTGLIHLGARLYDADVGRFVSADPIMDLTDPQQINGYAYAHNNPTTFSDPSGLIEPECWNGNSHCHFDGKGKITSVTKNDNYAGPYGSAEEKYRAQQREASQQNATCRRHLCGAPPVTVAPIAPPAPIYIPIEQEDTGGGGVMGFLKDVGGFLFDAIGVGDVVDCVFEGDILACGATVVTLATGGAGRAAVYAARYGDDAIDLVRRGDEIVARVCPTQRHSFLAGTAVLLANGETKAIEDLKVGDEIIATDPETGETGARTVVATIITESDKSYTKVSLTGPDGEAASIVATSHHPFWDEATDTWTDAEDLTPGAHLRTPDGTTATVTTTHTYHATATTYDLTISDLHTYYVLAGDTPVLVHNCNGGTSVFRGVPEGHPGFDEAVEGRASPRGGDASAEAHHLGNTDSPYTSWSTSESVAHRAATRGSTGVGVVIEQRIPSGRPHVHSNDQPWVEFPGEFEVLIEGPMEGNVRPVWRATN</sequence>
<protein>
    <recommendedName>
        <fullName evidence="3">Hint domain-containing protein</fullName>
    </recommendedName>
</protein>
<keyword evidence="2" id="KW-0732">Signal</keyword>
<evidence type="ECO:0000313" key="4">
    <source>
        <dbReference type="EMBL" id="ARQ69197.1"/>
    </source>
</evidence>
<dbReference type="EMBL" id="CP021121">
    <property type="protein sequence ID" value="ARQ69197.1"/>
    <property type="molecule type" value="Genomic_DNA"/>
</dbReference>
<dbReference type="InterPro" id="IPR036844">
    <property type="entry name" value="Hint_dom_sf"/>
</dbReference>
<dbReference type="InterPro" id="IPR030934">
    <property type="entry name" value="Intein_C"/>
</dbReference>
<dbReference type="InterPro" id="IPR006530">
    <property type="entry name" value="YD"/>
</dbReference>
<accession>A0A1W7CWW8</accession>
<evidence type="ECO:0000313" key="5">
    <source>
        <dbReference type="Proteomes" id="UP000194218"/>
    </source>
</evidence>
<dbReference type="SUPFAM" id="SSF51294">
    <property type="entry name" value="Hedgehog/intein (Hint) domain"/>
    <property type="match status" value="1"/>
</dbReference>
<dbReference type="Gene3D" id="2.180.10.10">
    <property type="entry name" value="RHS repeat-associated core"/>
    <property type="match status" value="2"/>
</dbReference>
<feature type="signal peptide" evidence="2">
    <location>
        <begin position="1"/>
        <end position="24"/>
    </location>
</feature>
<dbReference type="PANTHER" id="PTHR32305">
    <property type="match status" value="1"/>
</dbReference>
<gene>
    <name evidence="4" type="ORF">CAG99_10275</name>
</gene>
<dbReference type="SMART" id="SM00306">
    <property type="entry name" value="HintN"/>
    <property type="match status" value="1"/>
</dbReference>